<dbReference type="InterPro" id="IPR018289">
    <property type="entry name" value="MULE_transposase_dom"/>
</dbReference>
<dbReference type="Proteomes" id="UP000289738">
    <property type="component" value="Chromosome A04"/>
</dbReference>
<comment type="caution">
    <text evidence="3">The sequence shown here is derived from an EMBL/GenBank/DDBJ whole genome shotgun (WGS) entry which is preliminary data.</text>
</comment>
<keyword evidence="1" id="KW-0479">Metal-binding</keyword>
<sequence>MPIAVFVGVNHHRNLVLLSDALLGNVETESFKWIMQIWVKCMKKISDGILTDQCETLFTTIQNVMPNTRPRLYFWHITKKILQKLERFSVLKKLILQWVGLFGSLVDKNYLRVYGITSLKSTTFIITNGSTSNCNLSPRVMKDNQYFYEVTEQKICPDKLNAFWRPPHLVLRERSSFKRLGADMNQKVAAVEGNKHSNKATKRHITANKHPNIYFSVLPFAWSPNARHIKRALIVLDYILDSGQN</sequence>
<keyword evidence="4" id="KW-1185">Reference proteome</keyword>
<dbReference type="Pfam" id="PF10551">
    <property type="entry name" value="MULE"/>
    <property type="match status" value="1"/>
</dbReference>
<reference evidence="3 4" key="1">
    <citation type="submission" date="2019-01" db="EMBL/GenBank/DDBJ databases">
        <title>Sequencing of cultivated peanut Arachis hypogaea provides insights into genome evolution and oil improvement.</title>
        <authorList>
            <person name="Chen X."/>
        </authorList>
    </citation>
    <scope>NUCLEOTIDE SEQUENCE [LARGE SCALE GENOMIC DNA]</scope>
    <source>
        <strain evidence="4">cv. Fuhuasheng</strain>
        <tissue evidence="3">Leaves</tissue>
    </source>
</reference>
<keyword evidence="1" id="KW-0539">Nucleus</keyword>
<dbReference type="GO" id="GO:0006355">
    <property type="term" value="P:regulation of DNA-templated transcription"/>
    <property type="evidence" value="ECO:0007669"/>
    <property type="project" value="UniProtKB-UniRule"/>
</dbReference>
<accession>A0A445DKU8</accession>
<organism evidence="3 4">
    <name type="scientific">Arachis hypogaea</name>
    <name type="common">Peanut</name>
    <dbReference type="NCBI Taxonomy" id="3818"/>
    <lineage>
        <taxon>Eukaryota</taxon>
        <taxon>Viridiplantae</taxon>
        <taxon>Streptophyta</taxon>
        <taxon>Embryophyta</taxon>
        <taxon>Tracheophyta</taxon>
        <taxon>Spermatophyta</taxon>
        <taxon>Magnoliopsida</taxon>
        <taxon>eudicotyledons</taxon>
        <taxon>Gunneridae</taxon>
        <taxon>Pentapetalae</taxon>
        <taxon>rosids</taxon>
        <taxon>fabids</taxon>
        <taxon>Fabales</taxon>
        <taxon>Fabaceae</taxon>
        <taxon>Papilionoideae</taxon>
        <taxon>50 kb inversion clade</taxon>
        <taxon>dalbergioids sensu lato</taxon>
        <taxon>Dalbergieae</taxon>
        <taxon>Pterocarpus clade</taxon>
        <taxon>Arachis</taxon>
    </lineage>
</organism>
<evidence type="ECO:0000259" key="2">
    <source>
        <dbReference type="Pfam" id="PF10551"/>
    </source>
</evidence>
<evidence type="ECO:0000313" key="4">
    <source>
        <dbReference type="Proteomes" id="UP000289738"/>
    </source>
</evidence>
<dbReference type="InterPro" id="IPR031052">
    <property type="entry name" value="FHY3/FAR1"/>
</dbReference>
<gene>
    <name evidence="3" type="ORF">Ahy_A04g021460</name>
</gene>
<comment type="similarity">
    <text evidence="1">Belongs to the FHY3/FAR1 family.</text>
</comment>
<dbReference type="AlphaFoldDB" id="A0A445DKU8"/>
<dbReference type="PANTHER" id="PTHR31669:SF283">
    <property type="entry name" value="PROTEIN FAR1-RELATED SEQUENCE"/>
    <property type="match status" value="1"/>
</dbReference>
<keyword evidence="1" id="KW-0863">Zinc-finger</keyword>
<protein>
    <recommendedName>
        <fullName evidence="1">Protein FAR1-RELATED SEQUENCE</fullName>
    </recommendedName>
</protein>
<dbReference type="EMBL" id="SDMP01000004">
    <property type="protein sequence ID" value="RYR63692.1"/>
    <property type="molecule type" value="Genomic_DNA"/>
</dbReference>
<dbReference type="PANTHER" id="PTHR31669">
    <property type="entry name" value="PROTEIN FAR1-RELATED SEQUENCE 10-RELATED"/>
    <property type="match status" value="1"/>
</dbReference>
<name>A0A445DKU8_ARAHY</name>
<evidence type="ECO:0000256" key="1">
    <source>
        <dbReference type="RuleBase" id="RU367018"/>
    </source>
</evidence>
<feature type="domain" description="MULE transposase" evidence="2">
    <location>
        <begin position="1"/>
        <end position="80"/>
    </location>
</feature>
<comment type="subcellular location">
    <subcellularLocation>
        <location evidence="1">Nucleus</location>
    </subcellularLocation>
</comment>
<proteinExistence type="inferred from homology"/>
<dbReference type="STRING" id="3818.A0A445DKU8"/>
<keyword evidence="1" id="KW-0862">Zinc</keyword>
<comment type="function">
    <text evidence="1">Putative transcription activator involved in regulating light control of development.</text>
</comment>
<dbReference type="GO" id="GO:0005634">
    <property type="term" value="C:nucleus"/>
    <property type="evidence" value="ECO:0007669"/>
    <property type="project" value="UniProtKB-SubCell"/>
</dbReference>
<dbReference type="GO" id="GO:0008270">
    <property type="term" value="F:zinc ion binding"/>
    <property type="evidence" value="ECO:0007669"/>
    <property type="project" value="UniProtKB-UniRule"/>
</dbReference>
<evidence type="ECO:0000313" key="3">
    <source>
        <dbReference type="EMBL" id="RYR63692.1"/>
    </source>
</evidence>